<comment type="caution">
    <text evidence="1">The sequence shown here is derived from an EMBL/GenBank/DDBJ whole genome shotgun (WGS) entry which is preliminary data.</text>
</comment>
<reference evidence="1 2" key="1">
    <citation type="journal article" date="2022" name="Front. Microbiol.">
        <title>High genomic differentiation and limited gene flow indicate recent cryptic speciation within the genus Laspinema (cyanobacteria).</title>
        <authorList>
            <person name="Stanojkovic A."/>
            <person name="Skoupy S."/>
            <person name="Skaloud P."/>
            <person name="Dvorak P."/>
        </authorList>
    </citation>
    <scope>NUCLEOTIDE SEQUENCE [LARGE SCALE GENOMIC DNA]</scope>
    <source>
        <strain evidence="1 2">D2a</strain>
    </source>
</reference>
<dbReference type="Proteomes" id="UP001525890">
    <property type="component" value="Unassembled WGS sequence"/>
</dbReference>
<accession>A0ABT2MMN6</accession>
<sequence length="77" mass="8502">MSPKTFEITSLPENLIELLADLQNQTEILLTSEGVPFAKVLPLPSQQPVIPKVGLNYGAMVMSDDFDEPLPDDFWGV</sequence>
<dbReference type="RefSeq" id="WP_368005640.1">
    <property type="nucleotide sequence ID" value="NZ_JAMXFF010000007.1"/>
</dbReference>
<keyword evidence="2" id="KW-1185">Reference proteome</keyword>
<dbReference type="EMBL" id="JAMXFF010000007">
    <property type="protein sequence ID" value="MCT7965988.1"/>
    <property type="molecule type" value="Genomic_DNA"/>
</dbReference>
<organism evidence="1 2">
    <name type="scientific">Laspinema palackyanum D2a</name>
    <dbReference type="NCBI Taxonomy" id="2953684"/>
    <lineage>
        <taxon>Bacteria</taxon>
        <taxon>Bacillati</taxon>
        <taxon>Cyanobacteriota</taxon>
        <taxon>Cyanophyceae</taxon>
        <taxon>Oscillatoriophycideae</taxon>
        <taxon>Oscillatoriales</taxon>
        <taxon>Laspinemataceae</taxon>
        <taxon>Laspinema</taxon>
        <taxon>Laspinema palackyanum</taxon>
    </lineage>
</organism>
<evidence type="ECO:0000313" key="2">
    <source>
        <dbReference type="Proteomes" id="UP001525890"/>
    </source>
</evidence>
<name>A0ABT2MMN6_9CYAN</name>
<evidence type="ECO:0000313" key="1">
    <source>
        <dbReference type="EMBL" id="MCT7965988.1"/>
    </source>
</evidence>
<protein>
    <submittedName>
        <fullName evidence="1">Toxin-antitoxin (TA) system antitoxin</fullName>
    </submittedName>
</protein>
<proteinExistence type="predicted"/>
<gene>
    <name evidence="1" type="ORF">NG799_06535</name>
</gene>